<comment type="subcellular location">
    <subcellularLocation>
        <location evidence="1">Cell outer membrane</location>
    </subcellularLocation>
</comment>
<name>A0A1L9QMV5_9CYAN</name>
<protein>
    <recommendedName>
        <fullName evidence="8">Transporter</fullName>
    </recommendedName>
</protein>
<reference evidence="6" key="1">
    <citation type="submission" date="2016-10" db="EMBL/GenBank/DDBJ databases">
        <title>CRISPR-Cas defence system in Roseofilum reptotaenium: evidence of a bacteriophage-cyanobacterium arms race in the coral black band disease.</title>
        <authorList>
            <person name="Buerger P."/>
            <person name="Wood-Charlson E.M."/>
            <person name="Weynberg K.D."/>
            <person name="Willis B."/>
            <person name="Van Oppen M.J."/>
        </authorList>
    </citation>
    <scope>NUCLEOTIDE SEQUENCE [LARGE SCALE GENOMIC DNA]</scope>
    <source>
        <strain evidence="6">AO1-A</strain>
    </source>
</reference>
<evidence type="ECO:0000256" key="3">
    <source>
        <dbReference type="ARBA" id="ARBA00022692"/>
    </source>
</evidence>
<evidence type="ECO:0000313" key="6">
    <source>
        <dbReference type="EMBL" id="OJJ24013.1"/>
    </source>
</evidence>
<dbReference type="SUPFAM" id="SSF56954">
    <property type="entry name" value="Outer membrane efflux proteins (OEP)"/>
    <property type="match status" value="1"/>
</dbReference>
<evidence type="ECO:0000256" key="2">
    <source>
        <dbReference type="ARBA" id="ARBA00022452"/>
    </source>
</evidence>
<keyword evidence="2" id="KW-1134">Transmembrane beta strand</keyword>
<evidence type="ECO:0000256" key="5">
    <source>
        <dbReference type="ARBA" id="ARBA00023237"/>
    </source>
</evidence>
<dbReference type="Gene3D" id="1.20.1600.10">
    <property type="entry name" value="Outer membrane efflux proteins (OEP)"/>
    <property type="match status" value="1"/>
</dbReference>
<evidence type="ECO:0008006" key="8">
    <source>
        <dbReference type="Google" id="ProtNLM"/>
    </source>
</evidence>
<keyword evidence="5" id="KW-0998">Cell outer membrane</keyword>
<evidence type="ECO:0000313" key="7">
    <source>
        <dbReference type="Proteomes" id="UP000183940"/>
    </source>
</evidence>
<organism evidence="6 7">
    <name type="scientific">Roseofilum reptotaenium AO1-A</name>
    <dbReference type="NCBI Taxonomy" id="1925591"/>
    <lineage>
        <taxon>Bacteria</taxon>
        <taxon>Bacillati</taxon>
        <taxon>Cyanobacteriota</taxon>
        <taxon>Cyanophyceae</taxon>
        <taxon>Desertifilales</taxon>
        <taxon>Desertifilaceae</taxon>
        <taxon>Roseofilum</taxon>
    </lineage>
</organism>
<dbReference type="GO" id="GO:0015288">
    <property type="term" value="F:porin activity"/>
    <property type="evidence" value="ECO:0007669"/>
    <property type="project" value="TreeGrafter"/>
</dbReference>
<dbReference type="EMBL" id="MLAW01000039">
    <property type="protein sequence ID" value="OJJ24013.1"/>
    <property type="molecule type" value="Genomic_DNA"/>
</dbReference>
<sequence>MSYYPSVGLSLISGGLLTLYSIGLSVVLPAQATPLEAQTVQFEQRTESVPLSLAITDVVQLVVENNTEVKNAYLDRIAQRQDLAVAEDKFNPNLTPRILLNARRGSTGPIITQSEGLDIGASLNTQLPIGTEITLDWRTVRRLERQFASTTPLDQRALNHQVELQLRQPLLRRSGVAVNQASVERARLTNRVQILQVKSTLIDRVTDSILRYRTLFQRQQQLEIAQLTLANSRRRLEVTEALIEAGKLPPVERIQGAADVANQELSVLNAKNALDEARLDLLNLLELDQDLAIAAQAPTLQDQPILEAEQLVSIALENNPTYLQAQLTQKIANYTLIEAADDRRWDLDLEADYNFQPSNLVETRSDLTLGLTLSKTWGDLQPEQRFQQSQVNVTKAENTLGQIYSSLNIDLNNLIREIQLTWKEVQQSRSRTQLVAEQLAAEEEKLSLGLDNTSLTDIINFQNQLAQAQQNELGVLIEYLNALTQLDQSLGITLEKWNLNLEIE</sequence>
<dbReference type="GO" id="GO:1990281">
    <property type="term" value="C:efflux pump complex"/>
    <property type="evidence" value="ECO:0007669"/>
    <property type="project" value="TreeGrafter"/>
</dbReference>
<evidence type="ECO:0000256" key="1">
    <source>
        <dbReference type="ARBA" id="ARBA00004442"/>
    </source>
</evidence>
<dbReference type="PANTHER" id="PTHR30026:SF20">
    <property type="entry name" value="OUTER MEMBRANE PROTEIN TOLC"/>
    <property type="match status" value="1"/>
</dbReference>
<dbReference type="InterPro" id="IPR051906">
    <property type="entry name" value="TolC-like"/>
</dbReference>
<evidence type="ECO:0000256" key="4">
    <source>
        <dbReference type="ARBA" id="ARBA00023136"/>
    </source>
</evidence>
<keyword evidence="4" id="KW-0472">Membrane</keyword>
<dbReference type="STRING" id="1925591.BI308_18685"/>
<dbReference type="Proteomes" id="UP000183940">
    <property type="component" value="Unassembled WGS sequence"/>
</dbReference>
<dbReference type="AlphaFoldDB" id="A0A1L9QMV5"/>
<dbReference type="GO" id="GO:0015562">
    <property type="term" value="F:efflux transmembrane transporter activity"/>
    <property type="evidence" value="ECO:0007669"/>
    <property type="project" value="InterPro"/>
</dbReference>
<dbReference type="PANTHER" id="PTHR30026">
    <property type="entry name" value="OUTER MEMBRANE PROTEIN TOLC"/>
    <property type="match status" value="1"/>
</dbReference>
<accession>A0A1L9QMV5</accession>
<comment type="caution">
    <text evidence="6">The sequence shown here is derived from an EMBL/GenBank/DDBJ whole genome shotgun (WGS) entry which is preliminary data.</text>
</comment>
<keyword evidence="3" id="KW-0812">Transmembrane</keyword>
<keyword evidence="7" id="KW-1185">Reference proteome</keyword>
<gene>
    <name evidence="6" type="ORF">BI308_18685</name>
</gene>
<proteinExistence type="predicted"/>
<dbReference type="GO" id="GO:0009279">
    <property type="term" value="C:cell outer membrane"/>
    <property type="evidence" value="ECO:0007669"/>
    <property type="project" value="UniProtKB-SubCell"/>
</dbReference>